<evidence type="ECO:0000313" key="2">
    <source>
        <dbReference type="EMBL" id="QUS34933.1"/>
    </source>
</evidence>
<evidence type="ECO:0000313" key="3">
    <source>
        <dbReference type="Proteomes" id="UP000679284"/>
    </source>
</evidence>
<dbReference type="KEGG" id="fap:GR316_00785"/>
<feature type="chain" id="PRO_5035247375" evidence="1">
    <location>
        <begin position="18"/>
        <end position="71"/>
    </location>
</feature>
<accession>A0A8J8SJZ3</accession>
<evidence type="ECO:0000256" key="1">
    <source>
        <dbReference type="SAM" id="SignalP"/>
    </source>
</evidence>
<reference evidence="2" key="1">
    <citation type="submission" date="2020-01" db="EMBL/GenBank/DDBJ databases">
        <authorList>
            <person name="Yang Y."/>
            <person name="Kwon Y.M."/>
        </authorList>
    </citation>
    <scope>NUCLEOTIDE SEQUENCE</scope>
    <source>
        <strain evidence="2">PG104</strain>
    </source>
</reference>
<gene>
    <name evidence="2" type="ORF">GR316_00785</name>
</gene>
<dbReference type="AlphaFoldDB" id="A0A8J8SJZ3"/>
<keyword evidence="3" id="KW-1185">Reference proteome</keyword>
<proteinExistence type="predicted"/>
<protein>
    <submittedName>
        <fullName evidence="2">Dehydrogenase</fullName>
    </submittedName>
</protein>
<sequence>MPIPLLCVLTACAASPAAEPPPALLLPCAAPVDLPDHAMTQAEVELAWGRDRGALRDCAGRLGGLADWAGD</sequence>
<dbReference type="EMBL" id="CP047289">
    <property type="protein sequence ID" value="QUS34933.1"/>
    <property type="molecule type" value="Genomic_DNA"/>
</dbReference>
<organism evidence="2 3">
    <name type="scientific">Falsirhodobacter algicola</name>
    <dbReference type="NCBI Taxonomy" id="2692330"/>
    <lineage>
        <taxon>Bacteria</taxon>
        <taxon>Pseudomonadati</taxon>
        <taxon>Pseudomonadota</taxon>
        <taxon>Alphaproteobacteria</taxon>
        <taxon>Rhodobacterales</taxon>
        <taxon>Paracoccaceae</taxon>
        <taxon>Falsirhodobacter</taxon>
    </lineage>
</organism>
<name>A0A8J8SJZ3_9RHOB</name>
<keyword evidence="1" id="KW-0732">Signal</keyword>
<feature type="signal peptide" evidence="1">
    <location>
        <begin position="1"/>
        <end position="17"/>
    </location>
</feature>
<dbReference type="Proteomes" id="UP000679284">
    <property type="component" value="Chromosome"/>
</dbReference>